<reference evidence="7" key="2">
    <citation type="journal article" date="2021" name="PeerJ">
        <title>Extensive microbial diversity within the chicken gut microbiome revealed by metagenomics and culture.</title>
        <authorList>
            <person name="Gilroy R."/>
            <person name="Ravi A."/>
            <person name="Getino M."/>
            <person name="Pursley I."/>
            <person name="Horton D.L."/>
            <person name="Alikhan N.F."/>
            <person name="Baker D."/>
            <person name="Gharbi K."/>
            <person name="Hall N."/>
            <person name="Watson M."/>
            <person name="Adriaenssens E.M."/>
            <person name="Foster-Nyarko E."/>
            <person name="Jarju S."/>
            <person name="Secka A."/>
            <person name="Antonio M."/>
            <person name="Oren A."/>
            <person name="Chaudhuri R.R."/>
            <person name="La Ragione R."/>
            <person name="Hildebrand F."/>
            <person name="Pallen M.J."/>
        </authorList>
    </citation>
    <scope>NUCLEOTIDE SEQUENCE</scope>
    <source>
        <strain evidence="7">ChiSxjej2B14-6234</strain>
    </source>
</reference>
<evidence type="ECO:0000313" key="7">
    <source>
        <dbReference type="EMBL" id="HIQ71159.1"/>
    </source>
</evidence>
<proteinExistence type="predicted"/>
<gene>
    <name evidence="7" type="ORF">IAB73_02990</name>
</gene>
<dbReference type="EMBL" id="DVFJ01000009">
    <property type="protein sequence ID" value="HIQ71159.1"/>
    <property type="molecule type" value="Genomic_DNA"/>
</dbReference>
<feature type="transmembrane region" description="Helical" evidence="5">
    <location>
        <begin position="136"/>
        <end position="156"/>
    </location>
</feature>
<comment type="caution">
    <text evidence="7">The sequence shown here is derived from an EMBL/GenBank/DDBJ whole genome shotgun (WGS) entry which is preliminary data.</text>
</comment>
<comment type="subcellular location">
    <subcellularLocation>
        <location evidence="1">Membrane</location>
        <topology evidence="1">Multi-pass membrane protein</topology>
    </subcellularLocation>
</comment>
<protein>
    <submittedName>
        <fullName evidence="7">O-antigen ligase family protein</fullName>
    </submittedName>
</protein>
<dbReference type="PANTHER" id="PTHR37422:SF13">
    <property type="entry name" value="LIPOPOLYSACCHARIDE BIOSYNTHESIS PROTEIN PA4999-RELATED"/>
    <property type="match status" value="1"/>
</dbReference>
<keyword evidence="3 5" id="KW-1133">Transmembrane helix</keyword>
<feature type="transmembrane region" description="Helical" evidence="5">
    <location>
        <begin position="85"/>
        <end position="104"/>
    </location>
</feature>
<keyword evidence="7" id="KW-0436">Ligase</keyword>
<dbReference type="GO" id="GO:0016020">
    <property type="term" value="C:membrane"/>
    <property type="evidence" value="ECO:0007669"/>
    <property type="project" value="UniProtKB-SubCell"/>
</dbReference>
<dbReference type="InterPro" id="IPR007016">
    <property type="entry name" value="O-antigen_ligase-rel_domated"/>
</dbReference>
<organism evidence="7 8">
    <name type="scientific">Candidatus Onthenecus intestinigallinarum</name>
    <dbReference type="NCBI Taxonomy" id="2840875"/>
    <lineage>
        <taxon>Bacteria</taxon>
        <taxon>Bacillati</taxon>
        <taxon>Bacillota</taxon>
        <taxon>Clostridia</taxon>
        <taxon>Eubacteriales</taxon>
        <taxon>Candidatus Onthenecus</taxon>
    </lineage>
</organism>
<dbReference type="GO" id="GO:0016874">
    <property type="term" value="F:ligase activity"/>
    <property type="evidence" value="ECO:0007669"/>
    <property type="project" value="UniProtKB-KW"/>
</dbReference>
<feature type="transmembrane region" description="Helical" evidence="5">
    <location>
        <begin position="54"/>
        <end position="73"/>
    </location>
</feature>
<dbReference type="Pfam" id="PF04932">
    <property type="entry name" value="Wzy_C"/>
    <property type="match status" value="1"/>
</dbReference>
<feature type="transmembrane region" description="Helical" evidence="5">
    <location>
        <begin position="362"/>
        <end position="381"/>
    </location>
</feature>
<evidence type="ECO:0000256" key="3">
    <source>
        <dbReference type="ARBA" id="ARBA00022989"/>
    </source>
</evidence>
<feature type="transmembrane region" description="Helical" evidence="5">
    <location>
        <begin position="225"/>
        <end position="243"/>
    </location>
</feature>
<feature type="domain" description="O-antigen ligase-related" evidence="6">
    <location>
        <begin position="208"/>
        <end position="369"/>
    </location>
</feature>
<evidence type="ECO:0000256" key="4">
    <source>
        <dbReference type="ARBA" id="ARBA00023136"/>
    </source>
</evidence>
<evidence type="ECO:0000256" key="2">
    <source>
        <dbReference type="ARBA" id="ARBA00022692"/>
    </source>
</evidence>
<feature type="transmembrane region" description="Helical" evidence="5">
    <location>
        <begin position="393"/>
        <end position="426"/>
    </location>
</feature>
<dbReference type="PANTHER" id="PTHR37422">
    <property type="entry name" value="TEICHURONIC ACID BIOSYNTHESIS PROTEIN TUAE"/>
    <property type="match status" value="1"/>
</dbReference>
<keyword evidence="4 5" id="KW-0472">Membrane</keyword>
<accession>A0A9D0Z8L9</accession>
<evidence type="ECO:0000256" key="1">
    <source>
        <dbReference type="ARBA" id="ARBA00004141"/>
    </source>
</evidence>
<name>A0A9D0Z8L9_9FIRM</name>
<evidence type="ECO:0000313" key="8">
    <source>
        <dbReference type="Proteomes" id="UP000886887"/>
    </source>
</evidence>
<feature type="transmembrane region" description="Helical" evidence="5">
    <location>
        <begin position="168"/>
        <end position="190"/>
    </location>
</feature>
<reference evidence="7" key="1">
    <citation type="submission" date="2020-10" db="EMBL/GenBank/DDBJ databases">
        <authorList>
            <person name="Gilroy R."/>
        </authorList>
    </citation>
    <scope>NUCLEOTIDE SEQUENCE</scope>
    <source>
        <strain evidence="7">ChiSxjej2B14-6234</strain>
    </source>
</reference>
<dbReference type="AlphaFoldDB" id="A0A9D0Z8L9"/>
<sequence length="445" mass="50087">MKKGGLDFSCLTRLYDRAVGVFAELFDTRLLTPMTTALMLYTVLFTQRKFPLRWMFFVLFGMVLVLIVSFTARTPGLQRVRWHRGMTALFFLQHGWMALSGLFFEDWLPEAVALLVAYPFVFSVFSAREDRSTFRAILRACVFAVLPFLVWSYATVPLTFGYPGYYGVFYNANGLAMCCIVMSVSALLLAQTAVQERARARAVFYGAMAVLSGATLALTLSRSALLSYIGALVIVVPAMLLRTARRPRRVLALTAVCVLALSAMGVYVTQLKFRQVAQDDWETALYNYEHYDAPIIVDPPEERKMTLDDLTSDRYGIWKMALQNLTLTGHESSVVEEWAAWDGGARRFNAHNSFIAIAYQNGWPAGLFMLCYVALSTYRAARYYWLHRHKSPLYMAPLAFSVVFIMESLFEAVYAPFSVVGCAYLLVQGVLLRADLSDDGAEVAE</sequence>
<feature type="transmembrane region" description="Helical" evidence="5">
    <location>
        <begin position="250"/>
        <end position="268"/>
    </location>
</feature>
<feature type="transmembrane region" description="Helical" evidence="5">
    <location>
        <begin position="110"/>
        <end position="127"/>
    </location>
</feature>
<evidence type="ECO:0000256" key="5">
    <source>
        <dbReference type="SAM" id="Phobius"/>
    </source>
</evidence>
<dbReference type="Proteomes" id="UP000886887">
    <property type="component" value="Unassembled WGS sequence"/>
</dbReference>
<feature type="transmembrane region" description="Helical" evidence="5">
    <location>
        <begin position="202"/>
        <end position="219"/>
    </location>
</feature>
<dbReference type="InterPro" id="IPR051533">
    <property type="entry name" value="WaaL-like"/>
</dbReference>
<evidence type="ECO:0000259" key="6">
    <source>
        <dbReference type="Pfam" id="PF04932"/>
    </source>
</evidence>
<keyword evidence="2 5" id="KW-0812">Transmembrane</keyword>